<feature type="domain" description="NAD-dependent epimerase/dehydratase" evidence="3">
    <location>
        <begin position="6"/>
        <end position="240"/>
    </location>
</feature>
<keyword evidence="5" id="KW-1185">Reference proteome</keyword>
<gene>
    <name evidence="4" type="ORF">CPB84DRAFT_1783007</name>
</gene>
<dbReference type="Gene3D" id="3.40.50.720">
    <property type="entry name" value="NAD(P)-binding Rossmann-like Domain"/>
    <property type="match status" value="1"/>
</dbReference>
<dbReference type="OrthoDB" id="2735536at2759"/>
<dbReference type="PANTHER" id="PTHR10366">
    <property type="entry name" value="NAD DEPENDENT EPIMERASE/DEHYDRATASE"/>
    <property type="match status" value="1"/>
</dbReference>
<keyword evidence="1" id="KW-0560">Oxidoreductase</keyword>
<dbReference type="Proteomes" id="UP000724874">
    <property type="component" value="Unassembled WGS sequence"/>
</dbReference>
<dbReference type="SUPFAM" id="SSF51735">
    <property type="entry name" value="NAD(P)-binding Rossmann-fold domains"/>
    <property type="match status" value="1"/>
</dbReference>
<sequence length="312" mass="34584">MTSKLVLITGVTGFIASHIADQLLERGYRVRGTARGSKYDTLVATVHRPGLEFVRINDVATADFSEALKGVDAVMHIASPLAGRKDREETFRTAIQGTTNILPQAVKAGVKKVVATSSFGAPPQSGDHLTEEDWGEVTEEELEQNPDGPYYTYFTAKARAEKALLDFGKVHPELEVVSIIPGYVLGPYSRTFPLPTTVPALGTNEDVNRLINKGDIPFAPNWFVDVRDVAKAHILALEAENLPLDKRRFIINAQTYTWKQAAEHLKKAKPEVRDRIVSLDGDVGSLPGPSSHLDSTRRRRFWRMFEEAVTTY</sequence>
<evidence type="ECO:0000256" key="2">
    <source>
        <dbReference type="ARBA" id="ARBA00023445"/>
    </source>
</evidence>
<evidence type="ECO:0000313" key="5">
    <source>
        <dbReference type="Proteomes" id="UP000724874"/>
    </source>
</evidence>
<dbReference type="EMBL" id="JADNYJ010000065">
    <property type="protein sequence ID" value="KAF8894219.1"/>
    <property type="molecule type" value="Genomic_DNA"/>
</dbReference>
<dbReference type="InterPro" id="IPR050425">
    <property type="entry name" value="NAD(P)_dehydrat-like"/>
</dbReference>
<organism evidence="4 5">
    <name type="scientific">Gymnopilus junonius</name>
    <name type="common">Spectacular rustgill mushroom</name>
    <name type="synonym">Gymnopilus spectabilis subsp. junonius</name>
    <dbReference type="NCBI Taxonomy" id="109634"/>
    <lineage>
        <taxon>Eukaryota</taxon>
        <taxon>Fungi</taxon>
        <taxon>Dikarya</taxon>
        <taxon>Basidiomycota</taxon>
        <taxon>Agaricomycotina</taxon>
        <taxon>Agaricomycetes</taxon>
        <taxon>Agaricomycetidae</taxon>
        <taxon>Agaricales</taxon>
        <taxon>Agaricineae</taxon>
        <taxon>Hymenogastraceae</taxon>
        <taxon>Gymnopilus</taxon>
    </lineage>
</organism>
<dbReference type="InterPro" id="IPR036291">
    <property type="entry name" value="NAD(P)-bd_dom_sf"/>
</dbReference>
<dbReference type="PANTHER" id="PTHR10366:SF562">
    <property type="entry name" value="ALDEHYDE REDUCTASE II (AFU_ORTHOLOGUE AFUA_1G11360)"/>
    <property type="match status" value="1"/>
</dbReference>
<dbReference type="AlphaFoldDB" id="A0A9P5TKS0"/>
<evidence type="ECO:0000313" key="4">
    <source>
        <dbReference type="EMBL" id="KAF8894219.1"/>
    </source>
</evidence>
<evidence type="ECO:0000259" key="3">
    <source>
        <dbReference type="Pfam" id="PF01370"/>
    </source>
</evidence>
<comment type="caution">
    <text evidence="4">The sequence shown here is derived from an EMBL/GenBank/DDBJ whole genome shotgun (WGS) entry which is preliminary data.</text>
</comment>
<reference evidence="4" key="1">
    <citation type="submission" date="2020-11" db="EMBL/GenBank/DDBJ databases">
        <authorList>
            <consortium name="DOE Joint Genome Institute"/>
            <person name="Ahrendt S."/>
            <person name="Riley R."/>
            <person name="Andreopoulos W."/>
            <person name="LaButti K."/>
            <person name="Pangilinan J."/>
            <person name="Ruiz-duenas F.J."/>
            <person name="Barrasa J.M."/>
            <person name="Sanchez-Garcia M."/>
            <person name="Camarero S."/>
            <person name="Miyauchi S."/>
            <person name="Serrano A."/>
            <person name="Linde D."/>
            <person name="Babiker R."/>
            <person name="Drula E."/>
            <person name="Ayuso-Fernandez I."/>
            <person name="Pacheco R."/>
            <person name="Padilla G."/>
            <person name="Ferreira P."/>
            <person name="Barriuso J."/>
            <person name="Kellner H."/>
            <person name="Castanera R."/>
            <person name="Alfaro M."/>
            <person name="Ramirez L."/>
            <person name="Pisabarro A.G."/>
            <person name="Kuo A."/>
            <person name="Tritt A."/>
            <person name="Lipzen A."/>
            <person name="He G."/>
            <person name="Yan M."/>
            <person name="Ng V."/>
            <person name="Cullen D."/>
            <person name="Martin F."/>
            <person name="Rosso M.-N."/>
            <person name="Henrissat B."/>
            <person name="Hibbett D."/>
            <person name="Martinez A.T."/>
            <person name="Grigoriev I.V."/>
        </authorList>
    </citation>
    <scope>NUCLEOTIDE SEQUENCE</scope>
    <source>
        <strain evidence="4">AH 44721</strain>
    </source>
</reference>
<accession>A0A9P5TKS0</accession>
<dbReference type="GO" id="GO:0016616">
    <property type="term" value="F:oxidoreductase activity, acting on the CH-OH group of donors, NAD or NADP as acceptor"/>
    <property type="evidence" value="ECO:0007669"/>
    <property type="project" value="TreeGrafter"/>
</dbReference>
<protein>
    <recommendedName>
        <fullName evidence="3">NAD-dependent epimerase/dehydratase domain-containing protein</fullName>
    </recommendedName>
</protein>
<dbReference type="InterPro" id="IPR001509">
    <property type="entry name" value="Epimerase_deHydtase"/>
</dbReference>
<comment type="similarity">
    <text evidence="2">Belongs to the NAD(P)-dependent epimerase/dehydratase family. Dihydroflavonol-4-reductase subfamily.</text>
</comment>
<name>A0A9P5TKS0_GYMJU</name>
<evidence type="ECO:0000256" key="1">
    <source>
        <dbReference type="ARBA" id="ARBA00023002"/>
    </source>
</evidence>
<dbReference type="Pfam" id="PF01370">
    <property type="entry name" value="Epimerase"/>
    <property type="match status" value="1"/>
</dbReference>
<proteinExistence type="inferred from homology"/>